<gene>
    <name evidence="1" type="ORF">F4820DRAFT_92519</name>
</gene>
<accession>A0ACB9YNE0</accession>
<dbReference type="Proteomes" id="UP001497700">
    <property type="component" value="Unassembled WGS sequence"/>
</dbReference>
<name>A0ACB9YNE0_9PEZI</name>
<dbReference type="EMBL" id="MU393571">
    <property type="protein sequence ID" value="KAI4860839.1"/>
    <property type="molecule type" value="Genomic_DNA"/>
</dbReference>
<evidence type="ECO:0000313" key="1">
    <source>
        <dbReference type="EMBL" id="KAI4860839.1"/>
    </source>
</evidence>
<reference evidence="1 2" key="1">
    <citation type="journal article" date="2022" name="New Phytol.">
        <title>Ecological generalism drives hyperdiversity of secondary metabolite gene clusters in xylarialean endophytes.</title>
        <authorList>
            <person name="Franco M.E.E."/>
            <person name="Wisecaver J.H."/>
            <person name="Arnold A.E."/>
            <person name="Ju Y.M."/>
            <person name="Slot J.C."/>
            <person name="Ahrendt S."/>
            <person name="Moore L.P."/>
            <person name="Eastman K.E."/>
            <person name="Scott K."/>
            <person name="Konkel Z."/>
            <person name="Mondo S.J."/>
            <person name="Kuo A."/>
            <person name="Hayes R.D."/>
            <person name="Haridas S."/>
            <person name="Andreopoulos B."/>
            <person name="Riley R."/>
            <person name="LaButti K."/>
            <person name="Pangilinan J."/>
            <person name="Lipzen A."/>
            <person name="Amirebrahimi M."/>
            <person name="Yan J."/>
            <person name="Adam C."/>
            <person name="Keymanesh K."/>
            <person name="Ng V."/>
            <person name="Louie K."/>
            <person name="Northen T."/>
            <person name="Drula E."/>
            <person name="Henrissat B."/>
            <person name="Hsieh H.M."/>
            <person name="Youens-Clark K."/>
            <person name="Lutzoni F."/>
            <person name="Miadlikowska J."/>
            <person name="Eastwood D.C."/>
            <person name="Hamelin R.C."/>
            <person name="Grigoriev I.V."/>
            <person name="U'Ren J.M."/>
        </authorList>
    </citation>
    <scope>NUCLEOTIDE SEQUENCE [LARGE SCALE GENOMIC DNA]</scope>
    <source>
        <strain evidence="1 2">CBS 119005</strain>
    </source>
</reference>
<keyword evidence="2" id="KW-1185">Reference proteome</keyword>
<organism evidence="1 2">
    <name type="scientific">Hypoxylon rubiginosum</name>
    <dbReference type="NCBI Taxonomy" id="110542"/>
    <lineage>
        <taxon>Eukaryota</taxon>
        <taxon>Fungi</taxon>
        <taxon>Dikarya</taxon>
        <taxon>Ascomycota</taxon>
        <taxon>Pezizomycotina</taxon>
        <taxon>Sordariomycetes</taxon>
        <taxon>Xylariomycetidae</taxon>
        <taxon>Xylariales</taxon>
        <taxon>Hypoxylaceae</taxon>
        <taxon>Hypoxylon</taxon>
    </lineage>
</organism>
<proteinExistence type="predicted"/>
<protein>
    <submittedName>
        <fullName evidence="1">Uncharacterized protein</fullName>
    </submittedName>
</protein>
<comment type="caution">
    <text evidence="1">The sequence shown here is derived from an EMBL/GenBank/DDBJ whole genome shotgun (WGS) entry which is preliminary data.</text>
</comment>
<evidence type="ECO:0000313" key="2">
    <source>
        <dbReference type="Proteomes" id="UP001497700"/>
    </source>
</evidence>
<sequence length="77" mass="8820">MAKQRMSRVLSAFVVALTLFLPSDNAIEFLFKGGSFNVERRETTAIEKDMRTYIPVSRQFNLSCPSEQLHRHSRTGT</sequence>